<dbReference type="Gene3D" id="1.20.1740.10">
    <property type="entry name" value="Amino acid/polyamine transporter I"/>
    <property type="match status" value="1"/>
</dbReference>
<comment type="caution">
    <text evidence="2">The sequence shown here is derived from an EMBL/GenBank/DDBJ whole genome shotgun (WGS) entry which is preliminary data.</text>
</comment>
<dbReference type="PANTHER" id="PTHR47704:SF1">
    <property type="entry name" value="POTASSIUM TRANSPORTER KIMA"/>
    <property type="match status" value="1"/>
</dbReference>
<feature type="transmembrane region" description="Helical" evidence="1">
    <location>
        <begin position="337"/>
        <end position="356"/>
    </location>
</feature>
<dbReference type="EMBL" id="JACHIW010000001">
    <property type="protein sequence ID" value="MBB5157503.1"/>
    <property type="molecule type" value="Genomic_DNA"/>
</dbReference>
<keyword evidence="1" id="KW-0472">Membrane</keyword>
<dbReference type="Proteomes" id="UP000584374">
    <property type="component" value="Unassembled WGS sequence"/>
</dbReference>
<proteinExistence type="predicted"/>
<evidence type="ECO:0008006" key="4">
    <source>
        <dbReference type="Google" id="ProtNLM"/>
    </source>
</evidence>
<reference evidence="2 3" key="1">
    <citation type="submission" date="2020-08" db="EMBL/GenBank/DDBJ databases">
        <title>Sequencing the genomes of 1000 actinobacteria strains.</title>
        <authorList>
            <person name="Klenk H.-P."/>
        </authorList>
    </citation>
    <scope>NUCLEOTIDE SEQUENCE [LARGE SCALE GENOMIC DNA]</scope>
    <source>
        <strain evidence="2 3">DSM 45584</strain>
    </source>
</reference>
<dbReference type="RefSeq" id="WP_246471007.1">
    <property type="nucleotide sequence ID" value="NZ_JACHIW010000001.1"/>
</dbReference>
<keyword evidence="1" id="KW-0812">Transmembrane</keyword>
<organism evidence="2 3">
    <name type="scientific">Saccharopolyspora phatthalungensis</name>
    <dbReference type="NCBI Taxonomy" id="664693"/>
    <lineage>
        <taxon>Bacteria</taxon>
        <taxon>Bacillati</taxon>
        <taxon>Actinomycetota</taxon>
        <taxon>Actinomycetes</taxon>
        <taxon>Pseudonocardiales</taxon>
        <taxon>Pseudonocardiaceae</taxon>
        <taxon>Saccharopolyspora</taxon>
    </lineage>
</organism>
<dbReference type="PANTHER" id="PTHR47704">
    <property type="entry name" value="POTASSIUM TRANSPORTER KIMA"/>
    <property type="match status" value="1"/>
</dbReference>
<feature type="transmembrane region" description="Helical" evidence="1">
    <location>
        <begin position="362"/>
        <end position="381"/>
    </location>
</feature>
<evidence type="ECO:0000313" key="2">
    <source>
        <dbReference type="EMBL" id="MBB5157503.1"/>
    </source>
</evidence>
<feature type="transmembrane region" description="Helical" evidence="1">
    <location>
        <begin position="393"/>
        <end position="411"/>
    </location>
</feature>
<accession>A0A840QJ04</accession>
<feature type="transmembrane region" description="Helical" evidence="1">
    <location>
        <begin position="229"/>
        <end position="250"/>
    </location>
</feature>
<sequence>MGRPRAMQARPVLLVAFAFAVMADPVSSVAYAIEAALRALHGDLGLLLPTMTVVIVVVALVTTNYHQIVARYPAGGGAAAAVGEAFGQGWAFVPIGALVVDFALTIAISAAAGASAVIAYLPMLASWRILLALVLVAGVAGLTWFGHLGRAVFATMTIAFVGLATVVLLSGLAAQPQPAEPTVPVAGPSAVWAVALAFPVAMALATGVEAPSSAIAQLGQLDDTGRRRFGRITLWLTLGIVGALTLGLTAEAVHLRVGVPHSDSTQIAELARIAAPAPVFAAFQFVTALLLLSAASSSLQAGPGLLKALAVRGQPDAASIGILPPSLGHTNSHYTPYWGVLVFALAAAALIIAAGGQDQRLVLFYAVAVFLSFLAGLLAMARLSYRERRRASLAVNAAGAVVVGFTLAMNLARGAPLVSMAATLLLAYLLHRLWVRSGRPCDVQQASCQCQATRAAPRVVRLPRPRQD</sequence>
<feature type="transmembrane region" description="Helical" evidence="1">
    <location>
        <begin position="127"/>
        <end position="145"/>
    </location>
</feature>
<feature type="transmembrane region" description="Helical" evidence="1">
    <location>
        <begin position="152"/>
        <end position="173"/>
    </location>
</feature>
<keyword evidence="3" id="KW-1185">Reference proteome</keyword>
<evidence type="ECO:0000256" key="1">
    <source>
        <dbReference type="SAM" id="Phobius"/>
    </source>
</evidence>
<feature type="transmembrane region" description="Helical" evidence="1">
    <location>
        <begin position="185"/>
        <end position="208"/>
    </location>
</feature>
<feature type="transmembrane region" description="Helical" evidence="1">
    <location>
        <begin position="270"/>
        <end position="292"/>
    </location>
</feature>
<protein>
    <recommendedName>
        <fullName evidence="4">Amino acid transporter</fullName>
    </recommendedName>
</protein>
<feature type="transmembrane region" description="Helical" evidence="1">
    <location>
        <begin position="417"/>
        <end position="435"/>
    </location>
</feature>
<evidence type="ECO:0000313" key="3">
    <source>
        <dbReference type="Proteomes" id="UP000584374"/>
    </source>
</evidence>
<keyword evidence="1" id="KW-1133">Transmembrane helix</keyword>
<name>A0A840QJ04_9PSEU</name>
<dbReference type="InterPro" id="IPR053153">
    <property type="entry name" value="APC_K+_Transporter"/>
</dbReference>
<dbReference type="AlphaFoldDB" id="A0A840QJ04"/>
<gene>
    <name evidence="2" type="ORF">BJ970_005037</name>
</gene>
<feature type="transmembrane region" description="Helical" evidence="1">
    <location>
        <begin position="42"/>
        <end position="61"/>
    </location>
</feature>
<feature type="transmembrane region" description="Helical" evidence="1">
    <location>
        <begin position="98"/>
        <end position="121"/>
    </location>
</feature>